<dbReference type="Pfam" id="PF00512">
    <property type="entry name" value="HisKA"/>
    <property type="match status" value="1"/>
</dbReference>
<dbReference type="EMBL" id="JAESWC010000002">
    <property type="protein sequence ID" value="MBL4935322.1"/>
    <property type="molecule type" value="Genomic_DNA"/>
</dbReference>
<dbReference type="PRINTS" id="PR00344">
    <property type="entry name" value="BCTRLSENSOR"/>
</dbReference>
<comment type="caution">
    <text evidence="8">The sequence shown here is derived from an EMBL/GenBank/DDBJ whole genome shotgun (WGS) entry which is preliminary data.</text>
</comment>
<evidence type="ECO:0000256" key="6">
    <source>
        <dbReference type="ARBA" id="ARBA00023012"/>
    </source>
</evidence>
<dbReference type="SUPFAM" id="SSF47384">
    <property type="entry name" value="Homodimeric domain of signal transducing histidine kinase"/>
    <property type="match status" value="1"/>
</dbReference>
<evidence type="ECO:0000256" key="5">
    <source>
        <dbReference type="ARBA" id="ARBA00022777"/>
    </source>
</evidence>
<keyword evidence="5 8" id="KW-0418">Kinase</keyword>
<dbReference type="InterPro" id="IPR003594">
    <property type="entry name" value="HATPase_dom"/>
</dbReference>
<proteinExistence type="predicted"/>
<dbReference type="PANTHER" id="PTHR43711:SF26">
    <property type="entry name" value="SENSOR HISTIDINE KINASE RCSC"/>
    <property type="match status" value="1"/>
</dbReference>
<dbReference type="Gene3D" id="1.10.287.130">
    <property type="match status" value="1"/>
</dbReference>
<evidence type="ECO:0000256" key="4">
    <source>
        <dbReference type="ARBA" id="ARBA00022679"/>
    </source>
</evidence>
<dbReference type="InterPro" id="IPR036890">
    <property type="entry name" value="HATPase_C_sf"/>
</dbReference>
<keyword evidence="6" id="KW-0902">Two-component regulatory system</keyword>
<feature type="domain" description="Histidine kinase" evidence="7">
    <location>
        <begin position="29"/>
        <end position="252"/>
    </location>
</feature>
<reference evidence="8 9" key="1">
    <citation type="submission" date="2021-01" db="EMBL/GenBank/DDBJ databases">
        <title>Genome public.</title>
        <authorList>
            <person name="Liu C."/>
            <person name="Sun Q."/>
        </authorList>
    </citation>
    <scope>NUCLEOTIDE SEQUENCE [LARGE SCALE GENOMIC DNA]</scope>
    <source>
        <strain evidence="8 9">YIM B02515</strain>
    </source>
</reference>
<dbReference type="InterPro" id="IPR050736">
    <property type="entry name" value="Sensor_HK_Regulatory"/>
</dbReference>
<evidence type="ECO:0000313" key="8">
    <source>
        <dbReference type="EMBL" id="MBL4935322.1"/>
    </source>
</evidence>
<comment type="catalytic activity">
    <reaction evidence="1">
        <text>ATP + protein L-histidine = ADP + protein N-phospho-L-histidine.</text>
        <dbReference type="EC" id="2.7.13.3"/>
    </reaction>
</comment>
<keyword evidence="9" id="KW-1185">Reference proteome</keyword>
<dbReference type="InterPro" id="IPR004358">
    <property type="entry name" value="Sig_transdc_His_kin-like_C"/>
</dbReference>
<dbReference type="SMART" id="SM00387">
    <property type="entry name" value="HATPase_c"/>
    <property type="match status" value="1"/>
</dbReference>
<dbReference type="CDD" id="cd16922">
    <property type="entry name" value="HATPase_EvgS-ArcB-TorS-like"/>
    <property type="match status" value="1"/>
</dbReference>
<evidence type="ECO:0000256" key="3">
    <source>
        <dbReference type="ARBA" id="ARBA00022553"/>
    </source>
</evidence>
<dbReference type="Pfam" id="PF02518">
    <property type="entry name" value="HATPase_c"/>
    <property type="match status" value="1"/>
</dbReference>
<evidence type="ECO:0000313" key="9">
    <source>
        <dbReference type="Proteomes" id="UP000632377"/>
    </source>
</evidence>
<evidence type="ECO:0000256" key="2">
    <source>
        <dbReference type="ARBA" id="ARBA00012438"/>
    </source>
</evidence>
<dbReference type="InterPro" id="IPR003661">
    <property type="entry name" value="HisK_dim/P_dom"/>
</dbReference>
<dbReference type="Gene3D" id="3.30.565.10">
    <property type="entry name" value="Histidine kinase-like ATPase, C-terminal domain"/>
    <property type="match status" value="1"/>
</dbReference>
<protein>
    <recommendedName>
        <fullName evidence="2">histidine kinase</fullName>
        <ecNumber evidence="2">2.7.13.3</ecNumber>
    </recommendedName>
</protein>
<dbReference type="SUPFAM" id="SSF55874">
    <property type="entry name" value="ATPase domain of HSP90 chaperone/DNA topoisomerase II/histidine kinase"/>
    <property type="match status" value="1"/>
</dbReference>
<accession>A0ABS1T874</accession>
<organism evidence="8 9">
    <name type="scientific">Clostridium rhizosphaerae</name>
    <dbReference type="NCBI Taxonomy" id="2803861"/>
    <lineage>
        <taxon>Bacteria</taxon>
        <taxon>Bacillati</taxon>
        <taxon>Bacillota</taxon>
        <taxon>Clostridia</taxon>
        <taxon>Eubacteriales</taxon>
        <taxon>Clostridiaceae</taxon>
        <taxon>Clostridium</taxon>
    </lineage>
</organism>
<gene>
    <name evidence="8" type="ORF">JK636_06070</name>
</gene>
<evidence type="ECO:0000256" key="1">
    <source>
        <dbReference type="ARBA" id="ARBA00000085"/>
    </source>
</evidence>
<dbReference type="CDD" id="cd00082">
    <property type="entry name" value="HisKA"/>
    <property type="match status" value="1"/>
</dbReference>
<dbReference type="EC" id="2.7.13.3" evidence="2"/>
<name>A0ABS1T874_9CLOT</name>
<dbReference type="InterPro" id="IPR005467">
    <property type="entry name" value="His_kinase_dom"/>
</dbReference>
<keyword evidence="4" id="KW-0808">Transferase</keyword>
<dbReference type="InterPro" id="IPR036097">
    <property type="entry name" value="HisK_dim/P_sf"/>
</dbReference>
<sequence>MCIEDLVQRLKDSEANLEENKLKTEYFANLSHELKTPLNIILGSMQLIELHMLNGRIQDSENILEKYINNMKQNALRLLRLINNIIDLTKIDANELYVEFHNYDIVDIVKNVAKSIESYARIKSVNINFYSQIESQVIACDADKIERILLNLLSNALKFTNENGNIDISIKKIAEKISICVEDDGIGIHKEKLKTVFKRFRKVDKSFTRNRQGSGIGLSIVKSLVELHNGTISAESEYGKGSRFIIQLPSIMLDEENNVNLYSKFQDGIIERVRVEFSDL</sequence>
<dbReference type="Proteomes" id="UP000632377">
    <property type="component" value="Unassembled WGS sequence"/>
</dbReference>
<keyword evidence="3" id="KW-0597">Phosphoprotein</keyword>
<evidence type="ECO:0000259" key="7">
    <source>
        <dbReference type="PROSITE" id="PS50109"/>
    </source>
</evidence>
<dbReference type="SMART" id="SM00388">
    <property type="entry name" value="HisKA"/>
    <property type="match status" value="1"/>
</dbReference>
<dbReference type="GO" id="GO:0016301">
    <property type="term" value="F:kinase activity"/>
    <property type="evidence" value="ECO:0007669"/>
    <property type="project" value="UniProtKB-KW"/>
</dbReference>
<dbReference type="PANTHER" id="PTHR43711">
    <property type="entry name" value="TWO-COMPONENT HISTIDINE KINASE"/>
    <property type="match status" value="1"/>
</dbReference>
<dbReference type="PROSITE" id="PS50109">
    <property type="entry name" value="HIS_KIN"/>
    <property type="match status" value="1"/>
</dbReference>